<evidence type="ECO:0000313" key="3">
    <source>
        <dbReference type="EMBL" id="TDZ53181.1"/>
    </source>
</evidence>
<dbReference type="PANTHER" id="PTHR35394:SF6">
    <property type="entry name" value="DUF3176 DOMAIN-CONTAINING PROTEIN"/>
    <property type="match status" value="1"/>
</dbReference>
<dbReference type="Pfam" id="PF11374">
    <property type="entry name" value="DUF3176"/>
    <property type="match status" value="1"/>
</dbReference>
<feature type="compositionally biased region" description="Low complexity" evidence="1">
    <location>
        <begin position="8"/>
        <end position="31"/>
    </location>
</feature>
<keyword evidence="2" id="KW-0812">Transmembrane</keyword>
<feature type="transmembrane region" description="Helical" evidence="2">
    <location>
        <begin position="132"/>
        <end position="160"/>
    </location>
</feature>
<keyword evidence="2" id="KW-0472">Membrane</keyword>
<proteinExistence type="predicted"/>
<dbReference type="Proteomes" id="UP000295703">
    <property type="component" value="Unassembled WGS sequence"/>
</dbReference>
<organism evidence="3 4">
    <name type="scientific">Colletotrichum trifolii</name>
    <dbReference type="NCBI Taxonomy" id="5466"/>
    <lineage>
        <taxon>Eukaryota</taxon>
        <taxon>Fungi</taxon>
        <taxon>Dikarya</taxon>
        <taxon>Ascomycota</taxon>
        <taxon>Pezizomycotina</taxon>
        <taxon>Sordariomycetes</taxon>
        <taxon>Hypocreomycetidae</taxon>
        <taxon>Glomerellales</taxon>
        <taxon>Glomerellaceae</taxon>
        <taxon>Colletotrichum</taxon>
        <taxon>Colletotrichum orbiculare species complex</taxon>
    </lineage>
</organism>
<protein>
    <submittedName>
        <fullName evidence="3">Uncharacterized protein</fullName>
    </submittedName>
</protein>
<dbReference type="InterPro" id="IPR021514">
    <property type="entry name" value="DUF3176"/>
</dbReference>
<comment type="caution">
    <text evidence="3">The sequence shown here is derived from an EMBL/GenBank/DDBJ whole genome shotgun (WGS) entry which is preliminary data.</text>
</comment>
<feature type="transmembrane region" description="Helical" evidence="2">
    <location>
        <begin position="96"/>
        <end position="120"/>
    </location>
</feature>
<feature type="region of interest" description="Disordered" evidence="1">
    <location>
        <begin position="1"/>
        <end position="37"/>
    </location>
</feature>
<sequence>MSHRQHSHSNSTSSSDTIFVSQPESPSVQSPGKRRSLGYYKPYQSAYVSVHADDVPPNEPALSTTGESGRSVPSRWSRISEKTHVKPARFSNSGTWTFEIASLCVAVLAAAAIVGVLAAYDGRPLSSWKFQITINAVIALLATVATATMAVVLASGISQLKWIHFKTRRQPLSDMEVFDDASRGTWGALMMLFKLRGGFLGSFGAFVAILTLAFSPFAQQIATFHARTTDSSTGAVNLRSEKYLIALSSQSASEGFIPILPFKAAVYNGLFAENGKPWLSLPVNCQTGNCTWEPFETLGVCNTCVDMSEFMTRSCEDGSEPDDDDKTGCGWSVPAGARLNTHADVFSMTPLFPKGLGDMSYSTIMKLVFMGTEKQGGTAGVLAPWARQCTLQACVQTLESSIVNGELRESILHIRTNDSVATATQDTLEPITIWGYKDNASYPIDMKVMMGMRSWFSDLFRNGSASRNEELINKTITTPDSVIVNLTVGISSGETFFDTDIVQAFYWNYYEYPAGIDMLMNDLATSVTVSFRSFNGTVVAGIAHTVESYIRVEWSFLAVPLLTVLLTAAFLSAAIYQTWQQDARVWKSSVTATLVHGLDRNARERLEDLGDLREQQKAAKGIKVQLDDTDGGVLKMSSYDDI</sequence>
<evidence type="ECO:0000256" key="1">
    <source>
        <dbReference type="SAM" id="MobiDB-lite"/>
    </source>
</evidence>
<feature type="transmembrane region" description="Helical" evidence="2">
    <location>
        <begin position="554"/>
        <end position="576"/>
    </location>
</feature>
<name>A0A4R8RA86_COLTR</name>
<keyword evidence="2" id="KW-1133">Transmembrane helix</keyword>
<dbReference type="AlphaFoldDB" id="A0A4R8RA86"/>
<dbReference type="PANTHER" id="PTHR35394">
    <property type="entry name" value="DUF3176 DOMAIN-CONTAINING PROTEIN"/>
    <property type="match status" value="1"/>
</dbReference>
<gene>
    <name evidence="3" type="ORF">CTRI78_v007088</name>
</gene>
<dbReference type="STRING" id="5466.A0A4R8RA86"/>
<dbReference type="EMBL" id="RYZW01000072">
    <property type="protein sequence ID" value="TDZ53181.1"/>
    <property type="molecule type" value="Genomic_DNA"/>
</dbReference>
<keyword evidence="4" id="KW-1185">Reference proteome</keyword>
<accession>A0A4R8RA86</accession>
<evidence type="ECO:0000313" key="4">
    <source>
        <dbReference type="Proteomes" id="UP000295703"/>
    </source>
</evidence>
<feature type="transmembrane region" description="Helical" evidence="2">
    <location>
        <begin position="199"/>
        <end position="218"/>
    </location>
</feature>
<feature type="region of interest" description="Disordered" evidence="1">
    <location>
        <begin position="54"/>
        <end position="73"/>
    </location>
</feature>
<reference evidence="3 4" key="1">
    <citation type="submission" date="2018-12" db="EMBL/GenBank/DDBJ databases">
        <title>Genome sequence and assembly of Colletotrichum trifolii.</title>
        <authorList>
            <person name="Gan P."/>
            <person name="Shirasu K."/>
        </authorList>
    </citation>
    <scope>NUCLEOTIDE SEQUENCE [LARGE SCALE GENOMIC DNA]</scope>
    <source>
        <strain evidence="3 4">543-2</strain>
    </source>
</reference>
<evidence type="ECO:0000256" key="2">
    <source>
        <dbReference type="SAM" id="Phobius"/>
    </source>
</evidence>